<dbReference type="EMBL" id="CP022521">
    <property type="protein sequence ID" value="ASO22705.1"/>
    <property type="molecule type" value="Genomic_DNA"/>
</dbReference>
<dbReference type="Proteomes" id="UP000204221">
    <property type="component" value="Chromosome"/>
</dbReference>
<proteinExistence type="predicted"/>
<dbReference type="RefSeq" id="WP_093944814.1">
    <property type="nucleotide sequence ID" value="NZ_CP022521.1"/>
</dbReference>
<dbReference type="KEGG" id="ahg:AHOG_25500"/>
<accession>A0A221WA39</accession>
<name>A0A221WA39_9PSEU</name>
<protein>
    <submittedName>
        <fullName evidence="1">Uncharacterized protein</fullName>
    </submittedName>
</protein>
<dbReference type="OrthoDB" id="3873597at2"/>
<reference evidence="1 2" key="1">
    <citation type="submission" date="2017-07" db="EMBL/GenBank/DDBJ databases">
        <title>Complete genome sequence of Actinoalloteichus hoggarensis DSM 45943, type strain of Actinoalloteichus hoggarensis.</title>
        <authorList>
            <person name="Ruckert C."/>
            <person name="Nouioui I."/>
            <person name="Willmese J."/>
            <person name="van Wezel G."/>
            <person name="Klenk H.-P."/>
            <person name="Kalinowski J."/>
            <person name="Zotchev S.B."/>
        </authorList>
    </citation>
    <scope>NUCLEOTIDE SEQUENCE [LARGE SCALE GENOMIC DNA]</scope>
    <source>
        <strain evidence="1 2">DSM 45943</strain>
    </source>
</reference>
<evidence type="ECO:0000313" key="2">
    <source>
        <dbReference type="Proteomes" id="UP000204221"/>
    </source>
</evidence>
<dbReference type="AlphaFoldDB" id="A0A221WA39"/>
<sequence length="238" mass="24067">MSRAAVTTLAALDGVVTASGMAVGTADFAARQVLPVREQLGALLPWGGLRRGSTVAVRGSAMLLFALIAEATAAGSWAAVVGMAGLGVLAAAEAGVAVERLVLVPHPGRDPAAVVASLIDGLDLIVVADTPGLRSTEARSLSARARQRGAVLLPTGRLDDWPAPDLDVSCVEQVWSGPGRGEGRVRDCQATVRVVGRGAAARPRSARMPLVGGDGRLTRPAGSGDRFSGRPSPATSAG</sequence>
<organism evidence="1 2">
    <name type="scientific">Actinoalloteichus hoggarensis</name>
    <dbReference type="NCBI Taxonomy" id="1470176"/>
    <lineage>
        <taxon>Bacteria</taxon>
        <taxon>Bacillati</taxon>
        <taxon>Actinomycetota</taxon>
        <taxon>Actinomycetes</taxon>
        <taxon>Pseudonocardiales</taxon>
        <taxon>Pseudonocardiaceae</taxon>
        <taxon>Actinoalloteichus</taxon>
    </lineage>
</organism>
<keyword evidence="2" id="KW-1185">Reference proteome</keyword>
<evidence type="ECO:0000313" key="1">
    <source>
        <dbReference type="EMBL" id="ASO22705.1"/>
    </source>
</evidence>
<gene>
    <name evidence="1" type="ORF">AHOG_25500</name>
</gene>